<reference evidence="5" key="1">
    <citation type="submission" date="2019-12" db="EMBL/GenBank/DDBJ databases">
        <authorList>
            <person name="Scholes J."/>
        </authorList>
    </citation>
    <scope>NUCLEOTIDE SEQUENCE</scope>
</reference>
<evidence type="ECO:0000256" key="2">
    <source>
        <dbReference type="ARBA" id="ARBA00004906"/>
    </source>
</evidence>
<feature type="domain" description="At3g05675-like ankyrin-like" evidence="4">
    <location>
        <begin position="71"/>
        <end position="297"/>
    </location>
</feature>
<dbReference type="PANTHER" id="PTHR31060">
    <property type="entry name" value="OSJNBA0011J08.25 PROTEIN-RELATED"/>
    <property type="match status" value="1"/>
</dbReference>
<evidence type="ECO:0000256" key="1">
    <source>
        <dbReference type="ARBA" id="ARBA00002668"/>
    </source>
</evidence>
<evidence type="ECO:0000313" key="6">
    <source>
        <dbReference type="Proteomes" id="UP001153555"/>
    </source>
</evidence>
<dbReference type="OrthoDB" id="1855062at2759"/>
<dbReference type="AlphaFoldDB" id="A0A9N7RGW9"/>
<accession>A0A9N7RGW9</accession>
<comment type="function">
    <text evidence="1">May act as a substrate-specific adapter of an E3 ubiquitin-protein ligase complex (CUL3-RBX1-BTB) which mediates the ubiquitination and subsequent proteasomal degradation of target proteins.</text>
</comment>
<evidence type="ECO:0000259" key="4">
    <source>
        <dbReference type="Pfam" id="PF25553"/>
    </source>
</evidence>
<protein>
    <submittedName>
        <fullName evidence="5">BTB/POZ domain-containing protein</fullName>
    </submittedName>
</protein>
<organism evidence="5 6">
    <name type="scientific">Striga hermonthica</name>
    <name type="common">Purple witchweed</name>
    <name type="synonym">Buchnera hermonthica</name>
    <dbReference type="NCBI Taxonomy" id="68872"/>
    <lineage>
        <taxon>Eukaryota</taxon>
        <taxon>Viridiplantae</taxon>
        <taxon>Streptophyta</taxon>
        <taxon>Embryophyta</taxon>
        <taxon>Tracheophyta</taxon>
        <taxon>Spermatophyta</taxon>
        <taxon>Magnoliopsida</taxon>
        <taxon>eudicotyledons</taxon>
        <taxon>Gunneridae</taxon>
        <taxon>Pentapetalae</taxon>
        <taxon>asterids</taxon>
        <taxon>lamiids</taxon>
        <taxon>Lamiales</taxon>
        <taxon>Orobanchaceae</taxon>
        <taxon>Buchnereae</taxon>
        <taxon>Striga</taxon>
    </lineage>
</organism>
<dbReference type="Pfam" id="PF25553">
    <property type="entry name" value="BTB-POZ_ANK-like"/>
    <property type="match status" value="1"/>
</dbReference>
<comment type="caution">
    <text evidence="5">The sequence shown here is derived from an EMBL/GenBank/DDBJ whole genome shotgun (WGS) entry which is preliminary data.</text>
</comment>
<evidence type="ECO:0000256" key="3">
    <source>
        <dbReference type="ARBA" id="ARBA00022786"/>
    </source>
</evidence>
<dbReference type="EMBL" id="CACSLK010027829">
    <property type="protein sequence ID" value="CAA0830443.1"/>
    <property type="molecule type" value="Genomic_DNA"/>
</dbReference>
<dbReference type="PANTHER" id="PTHR31060:SF5">
    <property type="entry name" value="PRLI-INTERACTING FACTOR G, PUTATIVE, EXPRESSED-RELATED"/>
    <property type="match status" value="1"/>
</dbReference>
<keyword evidence="6" id="KW-1185">Reference proteome</keyword>
<dbReference type="InterPro" id="IPR038920">
    <property type="entry name" value="At3g05675-like"/>
</dbReference>
<name>A0A9N7RGW9_STRHE</name>
<keyword evidence="3" id="KW-0833">Ubl conjugation pathway</keyword>
<evidence type="ECO:0000313" key="5">
    <source>
        <dbReference type="EMBL" id="CAA0830443.1"/>
    </source>
</evidence>
<dbReference type="Proteomes" id="UP001153555">
    <property type="component" value="Unassembled WGS sequence"/>
</dbReference>
<gene>
    <name evidence="5" type="ORF">SHERM_25864</name>
</gene>
<comment type="pathway">
    <text evidence="2">Protein modification; protein ubiquitination.</text>
</comment>
<proteinExistence type="predicted"/>
<sequence>MPPLQASQQLGFCACIESCLEYLEAVPWVGQEEEDKVVSSVLSLESGGIIVQPVLKRVVTPEPPPHDTISHVLRLVLSSQHEKGRREMKSTVLKLLKENDSSSDNYNLSTETLYSSCEASLDLLISSFRQASEPNFNDDEVKKSIAREADNLVWLLDILTCRRSGDGFAALWARQDELAGLHGGVGVAVRCHVSAVSSRVFVGIGRGEIFVGKEVRRLLLVTWLEPLMVDYGWLQGGWCRWFDRGAVEEGIGRTVLTLPLEDQQAVMMTWLGRFLRAGDGGCPNLQRAFEVWWRRAFGATGSGRS</sequence>
<dbReference type="InterPro" id="IPR058039">
    <property type="entry name" value="At3g05675-like_ankyrin"/>
</dbReference>